<keyword evidence="2" id="KW-1185">Reference proteome</keyword>
<name>A0ACA9S445_9GLOM</name>
<proteinExistence type="predicted"/>
<dbReference type="Proteomes" id="UP000789920">
    <property type="component" value="Unassembled WGS sequence"/>
</dbReference>
<protein>
    <submittedName>
        <fullName evidence="1">17212_t:CDS:1</fullName>
    </submittedName>
</protein>
<feature type="non-terminal residue" evidence="1">
    <location>
        <position position="1"/>
    </location>
</feature>
<sequence length="137" mass="15809">QTCAHENREFHSWFEDYRGFAAIMTILAGADINFLRLMCSKFGGFRMFSCGFSSAALKTIVSIEFINSIIEDIPQFIIQILYKIHTTGYSTFSHRENKNNNTQLVIPESVQTLNVLNNNYYGQDYQHNPSIERRQIG</sequence>
<feature type="non-terminal residue" evidence="1">
    <location>
        <position position="137"/>
    </location>
</feature>
<comment type="caution">
    <text evidence="1">The sequence shown here is derived from an EMBL/GenBank/DDBJ whole genome shotgun (WGS) entry which is preliminary data.</text>
</comment>
<dbReference type="EMBL" id="CAJVQC010088799">
    <property type="protein sequence ID" value="CAG8824330.1"/>
    <property type="molecule type" value="Genomic_DNA"/>
</dbReference>
<evidence type="ECO:0000313" key="1">
    <source>
        <dbReference type="EMBL" id="CAG8824330.1"/>
    </source>
</evidence>
<evidence type="ECO:0000313" key="2">
    <source>
        <dbReference type="Proteomes" id="UP000789920"/>
    </source>
</evidence>
<accession>A0ACA9S445</accession>
<gene>
    <name evidence="1" type="ORF">RPERSI_LOCUS26216</name>
</gene>
<reference evidence="1" key="1">
    <citation type="submission" date="2021-06" db="EMBL/GenBank/DDBJ databases">
        <authorList>
            <person name="Kallberg Y."/>
            <person name="Tangrot J."/>
            <person name="Rosling A."/>
        </authorList>
    </citation>
    <scope>NUCLEOTIDE SEQUENCE</scope>
    <source>
        <strain evidence="1">MA461A</strain>
    </source>
</reference>
<organism evidence="1 2">
    <name type="scientific">Racocetra persica</name>
    <dbReference type="NCBI Taxonomy" id="160502"/>
    <lineage>
        <taxon>Eukaryota</taxon>
        <taxon>Fungi</taxon>
        <taxon>Fungi incertae sedis</taxon>
        <taxon>Mucoromycota</taxon>
        <taxon>Glomeromycotina</taxon>
        <taxon>Glomeromycetes</taxon>
        <taxon>Diversisporales</taxon>
        <taxon>Gigasporaceae</taxon>
        <taxon>Racocetra</taxon>
    </lineage>
</organism>